<reference evidence="2 4" key="2">
    <citation type="journal article" date="2011" name="PLoS Biol.">
        <title>Modernizing reference genome assemblies.</title>
        <authorList>
            <person name="Church D.M."/>
            <person name="Schneider V.A."/>
            <person name="Graves T."/>
            <person name="Auger K."/>
            <person name="Cunningham F."/>
            <person name="Bouk N."/>
            <person name="Chen H.C."/>
            <person name="Agarwala R."/>
            <person name="McLaren W.M."/>
            <person name="Ritchie G.R."/>
            <person name="Albracht D."/>
            <person name="Kremitzki M."/>
            <person name="Rock S."/>
            <person name="Kotkiewicz H."/>
            <person name="Kremitzki C."/>
            <person name="Wollam A."/>
            <person name="Trani L."/>
            <person name="Fulton L."/>
            <person name="Fulton R."/>
            <person name="Matthews L."/>
            <person name="Whitehead S."/>
            <person name="Chow W."/>
            <person name="Torrance J."/>
            <person name="Dunn M."/>
            <person name="Harden G."/>
            <person name="Threadgold G."/>
            <person name="Wood J."/>
            <person name="Collins J."/>
            <person name="Heath P."/>
            <person name="Griffiths G."/>
            <person name="Pelan S."/>
            <person name="Grafham D."/>
            <person name="Eichler E.E."/>
            <person name="Weinstock G."/>
            <person name="Mardis E.R."/>
            <person name="Wilson R.K."/>
            <person name="Howe K."/>
            <person name="Flicek P."/>
            <person name="Hubbard T."/>
        </authorList>
    </citation>
    <scope>NUCLEOTIDE SEQUENCE [LARGE SCALE GENOMIC DNA]</scope>
    <source>
        <strain evidence="2 4">C57BL/6J</strain>
    </source>
</reference>
<dbReference type="Proteomes" id="UP000000589">
    <property type="component" value="Chromosome 5"/>
</dbReference>
<evidence type="ECO:0000313" key="3">
    <source>
        <dbReference type="MGI" id="MGI:2450529"/>
    </source>
</evidence>
<feature type="non-terminal residue" evidence="2">
    <location>
        <position position="69"/>
    </location>
</feature>
<proteinExistence type="predicted"/>
<dbReference type="Bgee" id="ENSMUSG00000046245">
    <property type="expression patterns" value="Expressed in granulocyte and 103 other cell types or tissues"/>
</dbReference>
<dbReference type="GeneTree" id="ENSGT00390000008831"/>
<dbReference type="Ensembl" id="ENSMUST00000199028.2">
    <property type="protein sequence ID" value="ENSMUSP00000142391.2"/>
    <property type="gene ID" value="ENSMUSG00000046245.14"/>
</dbReference>
<keyword evidence="4" id="KW-1185">Reference proteome</keyword>
<sequence>MALLISLPGGTPAMAQILLLLSSACLHAVASESPHPSQEIQKDPTEKMALGSTNLKAALESRVAPSTSP</sequence>
<evidence type="ECO:0000313" key="4">
    <source>
        <dbReference type="Proteomes" id="UP000000589"/>
    </source>
</evidence>
<evidence type="ECO:0000256" key="1">
    <source>
        <dbReference type="SAM" id="SignalP"/>
    </source>
</evidence>
<keyword evidence="1" id="KW-0732">Signal</keyword>
<dbReference type="ExpressionAtlas" id="A0A0G2JDJ3">
    <property type="expression patterns" value="baseline and differential"/>
</dbReference>
<dbReference type="VEuPathDB" id="HostDB:ENSMUSG00000046245"/>
<dbReference type="MGI" id="MGI:2450529">
    <property type="gene designation" value="Pilra"/>
</dbReference>
<accession>A0A0G2JDJ3</accession>
<feature type="chain" id="PRO_5002545965" evidence="1">
    <location>
        <begin position="32"/>
        <end position="69"/>
    </location>
</feature>
<feature type="signal peptide" evidence="1">
    <location>
        <begin position="1"/>
        <end position="31"/>
    </location>
</feature>
<name>A0A0G2JDJ3_MOUSE</name>
<reference evidence="2" key="3">
    <citation type="submission" date="2025-08" db="UniProtKB">
        <authorList>
            <consortium name="Ensembl"/>
        </authorList>
    </citation>
    <scope>IDENTIFICATION</scope>
    <source>
        <strain evidence="2">C57BL/6J</strain>
    </source>
</reference>
<evidence type="ECO:0000313" key="2">
    <source>
        <dbReference type="Ensembl" id="ENSMUSP00000142391.2"/>
    </source>
</evidence>
<dbReference type="AGR" id="MGI:2450529"/>
<dbReference type="AlphaFoldDB" id="A0A0G2JDJ3"/>
<organism evidence="2 4">
    <name type="scientific">Mus musculus</name>
    <name type="common">Mouse</name>
    <dbReference type="NCBI Taxonomy" id="10090"/>
    <lineage>
        <taxon>Eukaryota</taxon>
        <taxon>Metazoa</taxon>
        <taxon>Chordata</taxon>
        <taxon>Craniata</taxon>
        <taxon>Vertebrata</taxon>
        <taxon>Euteleostomi</taxon>
        <taxon>Mammalia</taxon>
        <taxon>Eutheria</taxon>
        <taxon>Euarchontoglires</taxon>
        <taxon>Glires</taxon>
        <taxon>Rodentia</taxon>
        <taxon>Myomorpha</taxon>
        <taxon>Muroidea</taxon>
        <taxon>Muridae</taxon>
        <taxon>Murinae</taxon>
        <taxon>Mus</taxon>
        <taxon>Mus</taxon>
    </lineage>
</organism>
<gene>
    <name evidence="2 3" type="primary">Pilra</name>
</gene>
<reference evidence="2" key="4">
    <citation type="submission" date="2025-09" db="UniProtKB">
        <authorList>
            <consortium name="Ensembl"/>
        </authorList>
    </citation>
    <scope>IDENTIFICATION</scope>
    <source>
        <strain evidence="2">C57BL/6J</strain>
    </source>
</reference>
<reference evidence="2 4" key="1">
    <citation type="journal article" date="2009" name="PLoS Biol.">
        <title>Lineage-specific biology revealed by a finished genome assembly of the mouse.</title>
        <authorList>
            <consortium name="Mouse Genome Sequencing Consortium"/>
            <person name="Church D.M."/>
            <person name="Goodstadt L."/>
            <person name="Hillier L.W."/>
            <person name="Zody M.C."/>
            <person name="Goldstein S."/>
            <person name="She X."/>
            <person name="Bult C.J."/>
            <person name="Agarwala R."/>
            <person name="Cherry J.L."/>
            <person name="DiCuccio M."/>
            <person name="Hlavina W."/>
            <person name="Kapustin Y."/>
            <person name="Meric P."/>
            <person name="Maglott D."/>
            <person name="Birtle Z."/>
            <person name="Marques A.C."/>
            <person name="Graves T."/>
            <person name="Zhou S."/>
            <person name="Teague B."/>
            <person name="Potamousis K."/>
            <person name="Churas C."/>
            <person name="Place M."/>
            <person name="Herschleb J."/>
            <person name="Runnheim R."/>
            <person name="Forrest D."/>
            <person name="Amos-Landgraf J."/>
            <person name="Schwartz D.C."/>
            <person name="Cheng Z."/>
            <person name="Lindblad-Toh K."/>
            <person name="Eichler E.E."/>
            <person name="Ponting C.P."/>
        </authorList>
    </citation>
    <scope>NUCLEOTIDE SEQUENCE [LARGE SCALE GENOMIC DNA]</scope>
    <source>
        <strain evidence="2 4">C57BL/6J</strain>
    </source>
</reference>
<protein>
    <submittedName>
        <fullName evidence="2">Paired immunoglobin-like type 2 receptor alpha</fullName>
    </submittedName>
</protein>